<dbReference type="Proteomes" id="UP000652761">
    <property type="component" value="Unassembled WGS sequence"/>
</dbReference>
<evidence type="ECO:0000313" key="2">
    <source>
        <dbReference type="Proteomes" id="UP000652761"/>
    </source>
</evidence>
<dbReference type="AlphaFoldDB" id="A0A843UHN8"/>
<reference evidence="1" key="1">
    <citation type="submission" date="2017-07" db="EMBL/GenBank/DDBJ databases">
        <title>Taro Niue Genome Assembly and Annotation.</title>
        <authorList>
            <person name="Atibalentja N."/>
            <person name="Keating K."/>
            <person name="Fields C.J."/>
        </authorList>
    </citation>
    <scope>NUCLEOTIDE SEQUENCE</scope>
    <source>
        <strain evidence="1">Niue_2</strain>
        <tissue evidence="1">Leaf</tissue>
    </source>
</reference>
<comment type="caution">
    <text evidence="1">The sequence shown here is derived from an EMBL/GenBank/DDBJ whole genome shotgun (WGS) entry which is preliminary data.</text>
</comment>
<gene>
    <name evidence="1" type="ORF">Taro_015488</name>
</gene>
<sequence>MYPKEKGCINHPQGEDAHSMNRAELNAFSIADEFGGWTCRGIDDGQGVFLATHVLARGRVGARFLSPHCRDIPAR</sequence>
<protein>
    <submittedName>
        <fullName evidence="1">Uncharacterized protein</fullName>
    </submittedName>
</protein>
<evidence type="ECO:0000313" key="1">
    <source>
        <dbReference type="EMBL" id="MQL83005.1"/>
    </source>
</evidence>
<name>A0A843UHN8_COLES</name>
<dbReference type="EMBL" id="NMUH01000667">
    <property type="protein sequence ID" value="MQL83005.1"/>
    <property type="molecule type" value="Genomic_DNA"/>
</dbReference>
<organism evidence="1 2">
    <name type="scientific">Colocasia esculenta</name>
    <name type="common">Wild taro</name>
    <name type="synonym">Arum esculentum</name>
    <dbReference type="NCBI Taxonomy" id="4460"/>
    <lineage>
        <taxon>Eukaryota</taxon>
        <taxon>Viridiplantae</taxon>
        <taxon>Streptophyta</taxon>
        <taxon>Embryophyta</taxon>
        <taxon>Tracheophyta</taxon>
        <taxon>Spermatophyta</taxon>
        <taxon>Magnoliopsida</taxon>
        <taxon>Liliopsida</taxon>
        <taxon>Araceae</taxon>
        <taxon>Aroideae</taxon>
        <taxon>Colocasieae</taxon>
        <taxon>Colocasia</taxon>
    </lineage>
</organism>
<accession>A0A843UHN8</accession>
<keyword evidence="2" id="KW-1185">Reference proteome</keyword>
<proteinExistence type="predicted"/>